<sequence length="281" mass="31902">MAAKKGEIWSEEECLALLSAWGDEEIQKKLRGTHKNSDVYKKMSCMMKKSGGFDRDWIQCRTKVKHLKSEYKKYKDSLSRSGAGRGKEPKFFEKIDYFLGDKPEALGVENSIDTSSTAILEDKDLVDNSDFDTAGQLVGKYGGGRSVEKQCPQCNEKLTLKTAGVHIGENECIAVYSDDDKFVCPYCNYVEEDILMNPDFVQKEATPSKRQKTEPKEKDQFEKEVEIRKEELNAYTSSIALLANAIAGKQQPPPQQQPLQPPMYHYPIHADDANQQTYYKL</sequence>
<feature type="region of interest" description="Disordered" evidence="1">
    <location>
        <begin position="245"/>
        <end position="267"/>
    </location>
</feature>
<dbReference type="AlphaFoldDB" id="A0A7D9IAA4"/>
<keyword evidence="4" id="KW-1185">Reference proteome</keyword>
<evidence type="ECO:0000256" key="1">
    <source>
        <dbReference type="SAM" id="MobiDB-lite"/>
    </source>
</evidence>
<feature type="compositionally biased region" description="Pro residues" evidence="1">
    <location>
        <begin position="251"/>
        <end position="261"/>
    </location>
</feature>
<dbReference type="EMBL" id="CACRXK020004813">
    <property type="protein sequence ID" value="CAB4004118.1"/>
    <property type="molecule type" value="Genomic_DNA"/>
</dbReference>
<dbReference type="Pfam" id="PF13837">
    <property type="entry name" value="Myb_DNA-bind_4"/>
    <property type="match status" value="1"/>
</dbReference>
<feature type="compositionally biased region" description="Basic and acidic residues" evidence="1">
    <location>
        <begin position="211"/>
        <end position="222"/>
    </location>
</feature>
<reference evidence="3" key="1">
    <citation type="submission" date="2020-04" db="EMBL/GenBank/DDBJ databases">
        <authorList>
            <person name="Alioto T."/>
            <person name="Alioto T."/>
            <person name="Gomez Garrido J."/>
        </authorList>
    </citation>
    <scope>NUCLEOTIDE SEQUENCE</scope>
    <source>
        <strain evidence="3">A484AB</strain>
    </source>
</reference>
<evidence type="ECO:0000259" key="2">
    <source>
        <dbReference type="Pfam" id="PF13837"/>
    </source>
</evidence>
<feature type="region of interest" description="Disordered" evidence="1">
    <location>
        <begin position="203"/>
        <end position="222"/>
    </location>
</feature>
<evidence type="ECO:0000313" key="4">
    <source>
        <dbReference type="Proteomes" id="UP001152795"/>
    </source>
</evidence>
<dbReference type="FunFam" id="1.10.10.60:FF:000032">
    <property type="entry name" value="Zinc finger and SCAN domain-containing 20"/>
    <property type="match status" value="1"/>
</dbReference>
<proteinExistence type="predicted"/>
<dbReference type="Proteomes" id="UP001152795">
    <property type="component" value="Unassembled WGS sequence"/>
</dbReference>
<feature type="domain" description="Myb/SANT-like DNA-binding" evidence="2">
    <location>
        <begin position="8"/>
        <end position="96"/>
    </location>
</feature>
<dbReference type="PANTHER" id="PTHR47595">
    <property type="entry name" value="HEAT SHOCK 70 KDA PROTEIN 14"/>
    <property type="match status" value="1"/>
</dbReference>
<accession>A0A7D9IAA4</accession>
<evidence type="ECO:0000313" key="3">
    <source>
        <dbReference type="EMBL" id="CAB4004118.1"/>
    </source>
</evidence>
<dbReference type="InterPro" id="IPR044822">
    <property type="entry name" value="Myb_DNA-bind_4"/>
</dbReference>
<gene>
    <name evidence="3" type="ORF">PACLA_8A016059</name>
</gene>
<dbReference type="OrthoDB" id="691673at2759"/>
<comment type="caution">
    <text evidence="3">The sequence shown here is derived from an EMBL/GenBank/DDBJ whole genome shotgun (WGS) entry which is preliminary data.</text>
</comment>
<name>A0A7D9IAA4_PARCT</name>
<organism evidence="3 4">
    <name type="scientific">Paramuricea clavata</name>
    <name type="common">Red gorgonian</name>
    <name type="synonym">Violescent sea-whip</name>
    <dbReference type="NCBI Taxonomy" id="317549"/>
    <lineage>
        <taxon>Eukaryota</taxon>
        <taxon>Metazoa</taxon>
        <taxon>Cnidaria</taxon>
        <taxon>Anthozoa</taxon>
        <taxon>Octocorallia</taxon>
        <taxon>Malacalcyonacea</taxon>
        <taxon>Plexauridae</taxon>
        <taxon>Paramuricea</taxon>
    </lineage>
</organism>
<dbReference type="PANTHER" id="PTHR47595:SF1">
    <property type="entry name" value="MYB_SANT-LIKE DNA-BINDING DOMAIN-CONTAINING PROTEIN"/>
    <property type="match status" value="1"/>
</dbReference>
<protein>
    <recommendedName>
        <fullName evidence="2">Myb/SANT-like DNA-binding domain-containing protein</fullName>
    </recommendedName>
</protein>
<dbReference type="Gene3D" id="1.10.10.60">
    <property type="entry name" value="Homeodomain-like"/>
    <property type="match status" value="1"/>
</dbReference>